<keyword evidence="2 5" id="KW-0472">Membrane</keyword>
<dbReference type="GO" id="GO:0001817">
    <property type="term" value="P:regulation of cytokine production"/>
    <property type="evidence" value="ECO:0007669"/>
    <property type="project" value="TreeGrafter"/>
</dbReference>
<dbReference type="InterPro" id="IPR036179">
    <property type="entry name" value="Ig-like_dom_sf"/>
</dbReference>
<protein>
    <recommendedName>
        <fullName evidence="7">Ig-like domain-containing protein</fullName>
    </recommendedName>
</protein>
<feature type="compositionally biased region" description="Basic and acidic residues" evidence="4">
    <location>
        <begin position="139"/>
        <end position="154"/>
    </location>
</feature>
<dbReference type="Gene3D" id="2.60.40.10">
    <property type="entry name" value="Immunoglobulins"/>
    <property type="match status" value="1"/>
</dbReference>
<evidence type="ECO:0000256" key="2">
    <source>
        <dbReference type="ARBA" id="ARBA00023136"/>
    </source>
</evidence>
<sequence length="205" mass="22719">MFSSKWTVFVCLTTYFLACSGSEEKTGKPGEDVTLQCQGPRGADIDTVMLKWIRPDLKSEGFVFYFKDNQIQKDLQHESFRGRVELMDQKMEQGNFSVILKNTNINDTGRYECYVGIKGSKPQHIKHITLDVSDAGAGHTEDGGDKDGGDKDGGNKGGHVGLTVGVTVSVLLVVVVGFIIYRKRLNQQNLQPPAVDEHELRDLNP</sequence>
<organism evidence="8 9">
    <name type="scientific">Channa striata</name>
    <name type="common">Snakehead murrel</name>
    <name type="synonym">Ophicephalus striatus</name>
    <dbReference type="NCBI Taxonomy" id="64152"/>
    <lineage>
        <taxon>Eukaryota</taxon>
        <taxon>Metazoa</taxon>
        <taxon>Chordata</taxon>
        <taxon>Craniata</taxon>
        <taxon>Vertebrata</taxon>
        <taxon>Euteleostomi</taxon>
        <taxon>Actinopterygii</taxon>
        <taxon>Neopterygii</taxon>
        <taxon>Teleostei</taxon>
        <taxon>Neoteleostei</taxon>
        <taxon>Acanthomorphata</taxon>
        <taxon>Anabantaria</taxon>
        <taxon>Anabantiformes</taxon>
        <taxon>Channoidei</taxon>
        <taxon>Channidae</taxon>
        <taxon>Channa</taxon>
    </lineage>
</organism>
<evidence type="ECO:0000259" key="7">
    <source>
        <dbReference type="PROSITE" id="PS50835"/>
    </source>
</evidence>
<evidence type="ECO:0000256" key="1">
    <source>
        <dbReference type="ARBA" id="ARBA00004370"/>
    </source>
</evidence>
<accession>A0AA88LM83</accession>
<dbReference type="InterPro" id="IPR050504">
    <property type="entry name" value="IgSF_BTN/MOG"/>
</dbReference>
<dbReference type="InterPro" id="IPR003599">
    <property type="entry name" value="Ig_sub"/>
</dbReference>
<keyword evidence="9" id="KW-1185">Reference proteome</keyword>
<dbReference type="GO" id="GO:0009897">
    <property type="term" value="C:external side of plasma membrane"/>
    <property type="evidence" value="ECO:0007669"/>
    <property type="project" value="TreeGrafter"/>
</dbReference>
<proteinExistence type="predicted"/>
<dbReference type="GO" id="GO:0005102">
    <property type="term" value="F:signaling receptor binding"/>
    <property type="evidence" value="ECO:0007669"/>
    <property type="project" value="TreeGrafter"/>
</dbReference>
<keyword evidence="3" id="KW-0393">Immunoglobulin domain</keyword>
<dbReference type="AlphaFoldDB" id="A0AA88LM83"/>
<keyword evidence="5" id="KW-0812">Transmembrane</keyword>
<dbReference type="InterPro" id="IPR013783">
    <property type="entry name" value="Ig-like_fold"/>
</dbReference>
<comment type="subcellular location">
    <subcellularLocation>
        <location evidence="1">Membrane</location>
    </subcellularLocation>
</comment>
<evidence type="ECO:0000256" key="5">
    <source>
        <dbReference type="SAM" id="Phobius"/>
    </source>
</evidence>
<keyword evidence="5" id="KW-1133">Transmembrane helix</keyword>
<dbReference type="PANTHER" id="PTHR24100:SF151">
    <property type="entry name" value="ICOS LIGAND"/>
    <property type="match status" value="1"/>
</dbReference>
<comment type="caution">
    <text evidence="8">The sequence shown here is derived from an EMBL/GenBank/DDBJ whole genome shotgun (WGS) entry which is preliminary data.</text>
</comment>
<dbReference type="GO" id="GO:0050852">
    <property type="term" value="P:T cell receptor signaling pathway"/>
    <property type="evidence" value="ECO:0007669"/>
    <property type="project" value="TreeGrafter"/>
</dbReference>
<dbReference type="PANTHER" id="PTHR24100">
    <property type="entry name" value="BUTYROPHILIN"/>
    <property type="match status" value="1"/>
</dbReference>
<reference evidence="8" key="1">
    <citation type="submission" date="2023-07" db="EMBL/GenBank/DDBJ databases">
        <title>Chromosome-level Genome Assembly of Striped Snakehead (Channa striata).</title>
        <authorList>
            <person name="Liu H."/>
        </authorList>
    </citation>
    <scope>NUCLEOTIDE SEQUENCE</scope>
    <source>
        <strain evidence="8">Gz</strain>
        <tissue evidence="8">Muscle</tissue>
    </source>
</reference>
<dbReference type="Proteomes" id="UP001187415">
    <property type="component" value="Unassembled WGS sequence"/>
</dbReference>
<dbReference type="InterPro" id="IPR007110">
    <property type="entry name" value="Ig-like_dom"/>
</dbReference>
<feature type="region of interest" description="Disordered" evidence="4">
    <location>
        <begin position="132"/>
        <end position="154"/>
    </location>
</feature>
<feature type="signal peptide" evidence="6">
    <location>
        <begin position="1"/>
        <end position="21"/>
    </location>
</feature>
<evidence type="ECO:0000256" key="3">
    <source>
        <dbReference type="ARBA" id="ARBA00023319"/>
    </source>
</evidence>
<dbReference type="EMBL" id="JAUPFM010000090">
    <property type="protein sequence ID" value="KAK2813495.1"/>
    <property type="molecule type" value="Genomic_DNA"/>
</dbReference>
<evidence type="ECO:0000313" key="9">
    <source>
        <dbReference type="Proteomes" id="UP001187415"/>
    </source>
</evidence>
<feature type="chain" id="PRO_5041741685" description="Ig-like domain-containing protein" evidence="6">
    <location>
        <begin position="22"/>
        <end position="205"/>
    </location>
</feature>
<dbReference type="SUPFAM" id="SSF48726">
    <property type="entry name" value="Immunoglobulin"/>
    <property type="match status" value="1"/>
</dbReference>
<dbReference type="InterPro" id="IPR013106">
    <property type="entry name" value="Ig_V-set"/>
</dbReference>
<dbReference type="SMART" id="SM00409">
    <property type="entry name" value="IG"/>
    <property type="match status" value="1"/>
</dbReference>
<feature type="domain" description="Ig-like" evidence="7">
    <location>
        <begin position="30"/>
        <end position="129"/>
    </location>
</feature>
<evidence type="ECO:0000256" key="6">
    <source>
        <dbReference type="SAM" id="SignalP"/>
    </source>
</evidence>
<gene>
    <name evidence="8" type="ORF">Q5P01_000811</name>
</gene>
<dbReference type="Pfam" id="PF07686">
    <property type="entry name" value="V-set"/>
    <property type="match status" value="1"/>
</dbReference>
<evidence type="ECO:0000313" key="8">
    <source>
        <dbReference type="EMBL" id="KAK2813495.1"/>
    </source>
</evidence>
<name>A0AA88LM83_CHASR</name>
<dbReference type="PROSITE" id="PS50835">
    <property type="entry name" value="IG_LIKE"/>
    <property type="match status" value="1"/>
</dbReference>
<keyword evidence="6" id="KW-0732">Signal</keyword>
<feature type="transmembrane region" description="Helical" evidence="5">
    <location>
        <begin position="160"/>
        <end position="181"/>
    </location>
</feature>
<evidence type="ECO:0000256" key="4">
    <source>
        <dbReference type="SAM" id="MobiDB-lite"/>
    </source>
</evidence>